<reference evidence="2 3" key="1">
    <citation type="submission" date="2017-02" db="EMBL/GenBank/DDBJ databases">
        <authorList>
            <person name="Peterson S.W."/>
        </authorList>
    </citation>
    <scope>NUCLEOTIDE SEQUENCE [LARGE SCALE GENOMIC DNA]</scope>
    <source>
        <strain evidence="2 3">CECT 9027</strain>
    </source>
</reference>
<feature type="chain" id="PRO_5012051536" description="LPP20 lipoprotein" evidence="1">
    <location>
        <begin position="24"/>
        <end position="335"/>
    </location>
</feature>
<dbReference type="EMBL" id="FUFT01000003">
    <property type="protein sequence ID" value="SJL83499.1"/>
    <property type="molecule type" value="Genomic_DNA"/>
</dbReference>
<sequence length="335" mass="37420">MNILKNWLVIGLVTLLSACQSSAPHWYTQPQVTQTQHSQYLSAVGHGRSLYEAKQTALSQINSDLLVSIESQSSSASSSRQYTQSINGETRRLDAASQIAQRHINSRTANITFTGIDYPQVEHNDLGYYVQAQIKRSHIINQLRTDISDINHQATQALAQYSHQDHLLWWLEHRHDTDFLAQVQTRQAMLRSLTPSVPLPQAPTVDTLLSKINQVKNTLLIAINHSPGNEKGAQFLANAINQQGIATHQGSTRQATHKLTMTTEFRRDYLQSSFITTMVTTLHLTNAHNNHTLSTSEIISTGNSVSNRAMGDESAERNFSEIIKNTGIWSSLNLN</sequence>
<protein>
    <recommendedName>
        <fullName evidence="4">LPP20 lipoprotein</fullName>
    </recommendedName>
</protein>
<dbReference type="RefSeq" id="WP_077313777.1">
    <property type="nucleotide sequence ID" value="NZ_AP024887.1"/>
</dbReference>
<dbReference type="STRING" id="1918946.VPAL9027_01467"/>
<feature type="signal peptide" evidence="1">
    <location>
        <begin position="1"/>
        <end position="23"/>
    </location>
</feature>
<evidence type="ECO:0008006" key="4">
    <source>
        <dbReference type="Google" id="ProtNLM"/>
    </source>
</evidence>
<proteinExistence type="predicted"/>
<dbReference type="OrthoDB" id="6255081at2"/>
<dbReference type="Proteomes" id="UP000189475">
    <property type="component" value="Unassembled WGS sequence"/>
</dbReference>
<dbReference type="Gene3D" id="3.10.28.20">
    <property type="entry name" value="Acetamidase/Formamidase-like domains"/>
    <property type="match status" value="1"/>
</dbReference>
<organism evidence="2 3">
    <name type="scientific">Vibrio palustris</name>
    <dbReference type="NCBI Taxonomy" id="1918946"/>
    <lineage>
        <taxon>Bacteria</taxon>
        <taxon>Pseudomonadati</taxon>
        <taxon>Pseudomonadota</taxon>
        <taxon>Gammaproteobacteria</taxon>
        <taxon>Vibrionales</taxon>
        <taxon>Vibrionaceae</taxon>
        <taxon>Vibrio</taxon>
    </lineage>
</organism>
<keyword evidence="1" id="KW-0732">Signal</keyword>
<gene>
    <name evidence="2" type="ORF">VPAL9027_01467</name>
</gene>
<accession>A0A1R4B3K9</accession>
<dbReference type="PROSITE" id="PS51257">
    <property type="entry name" value="PROKAR_LIPOPROTEIN"/>
    <property type="match status" value="1"/>
</dbReference>
<evidence type="ECO:0000313" key="3">
    <source>
        <dbReference type="Proteomes" id="UP000189475"/>
    </source>
</evidence>
<dbReference type="AlphaFoldDB" id="A0A1R4B3K9"/>
<evidence type="ECO:0000256" key="1">
    <source>
        <dbReference type="SAM" id="SignalP"/>
    </source>
</evidence>
<keyword evidence="3" id="KW-1185">Reference proteome</keyword>
<name>A0A1R4B3K9_9VIBR</name>
<evidence type="ECO:0000313" key="2">
    <source>
        <dbReference type="EMBL" id="SJL83499.1"/>
    </source>
</evidence>